<dbReference type="RefSeq" id="WP_196284146.1">
    <property type="nucleotide sequence ID" value="NZ_JADQDQ010000018.1"/>
</dbReference>
<evidence type="ECO:0000313" key="1">
    <source>
        <dbReference type="EMBL" id="MBF9239795.1"/>
    </source>
</evidence>
<reference evidence="1 2" key="1">
    <citation type="submission" date="2020-11" db="EMBL/GenBank/DDBJ databases">
        <authorList>
            <person name="Kim M.K."/>
        </authorList>
    </citation>
    <scope>NUCLEOTIDE SEQUENCE [LARGE SCALE GENOMIC DNA]</scope>
    <source>
        <strain evidence="1 2">BT683</strain>
    </source>
</reference>
<dbReference type="EMBL" id="JADQDQ010000018">
    <property type="protein sequence ID" value="MBF9239795.1"/>
    <property type="molecule type" value="Genomic_DNA"/>
</dbReference>
<sequence>MSELVFLEERILACDWDVSGGSLEYDISDLHPDFDVLIQSYTVESVDFEGRLVYGSEFLFFKKGRKIPSNLSRYPKAIKAALWQIVFSVKRKFFEEIKPDIVLHFIKQPHSVEERFKLYSKYLNLPNYTIEKSKHEIIYTKTTSTGNDGGFRL</sequence>
<protein>
    <submittedName>
        <fullName evidence="1">Uncharacterized protein</fullName>
    </submittedName>
</protein>
<name>A0ABS0IPV7_9BACT</name>
<organism evidence="1 2">
    <name type="scientific">Hymenobacter jeongseonensis</name>
    <dbReference type="NCBI Taxonomy" id="2791027"/>
    <lineage>
        <taxon>Bacteria</taxon>
        <taxon>Pseudomonadati</taxon>
        <taxon>Bacteroidota</taxon>
        <taxon>Cytophagia</taxon>
        <taxon>Cytophagales</taxon>
        <taxon>Hymenobacteraceae</taxon>
        <taxon>Hymenobacter</taxon>
    </lineage>
</organism>
<proteinExistence type="predicted"/>
<accession>A0ABS0IPV7</accession>
<evidence type="ECO:0000313" key="2">
    <source>
        <dbReference type="Proteomes" id="UP000597617"/>
    </source>
</evidence>
<keyword evidence="2" id="KW-1185">Reference proteome</keyword>
<comment type="caution">
    <text evidence="1">The sequence shown here is derived from an EMBL/GenBank/DDBJ whole genome shotgun (WGS) entry which is preliminary data.</text>
</comment>
<dbReference type="Proteomes" id="UP000597617">
    <property type="component" value="Unassembled WGS sequence"/>
</dbReference>
<gene>
    <name evidence="1" type="ORF">I2I05_20545</name>
</gene>